<dbReference type="OrthoDB" id="6609119at2759"/>
<feature type="region of interest" description="Disordered" evidence="1">
    <location>
        <begin position="66"/>
        <end position="92"/>
    </location>
</feature>
<evidence type="ECO:0000313" key="2">
    <source>
        <dbReference type="EMBL" id="ELR11808.1"/>
    </source>
</evidence>
<dbReference type="PANTHER" id="PTHR46586">
    <property type="entry name" value="ANKYRIN REPEAT-CONTAINING PROTEIN"/>
    <property type="match status" value="1"/>
</dbReference>
<sequence length="476" mass="51882">MATTKLFSLAVCTNQAPPSSVTLASVMGGSHSGAYAWPNRTLVPLVARHEDRVRFENLLPAVAQPSATTLARRTNLPPETKEDEPAKEDDPDAHFASTCDGLVLAPKDVRMTAVADSALDTLNYLYSKGWSLPTCMAANAASFGNLHVLRWLHKRGVTMDRAVAESAAHAGHINVLKWMLNKRLARPTASLCAVAAGADRINVVRWLRSVGCPWDTRVTDAAGFHGKLDTLQRLIVDMRCPYSAARLMWKCAGAGRHDVAAWLHDEGHAIPASALYNAMIHNKVETAKWVRAKAPPIPWNYATANEVIVRGHLQMVRWMFAEGCPYVGQMAIYAGACGHTDILAFFLCELKQTLGAEVALAACSNGRAGVFQWLADHRCPLDSNECLNAAMLFAAEDVARSNETVTTVIRCMRYRKRVRPPQQQQEESERQHIAPSATCAPPAKRPALASQQDRPTTTAHPPPAAVPLVPVKAEQS</sequence>
<reference evidence="2 3" key="1">
    <citation type="journal article" date="2013" name="Genome Biol.">
        <title>Genome of Acanthamoeba castellanii highlights extensive lateral gene transfer and early evolution of tyrosine kinase signaling.</title>
        <authorList>
            <person name="Clarke M."/>
            <person name="Lohan A.J."/>
            <person name="Liu B."/>
            <person name="Lagkouvardos I."/>
            <person name="Roy S."/>
            <person name="Zafar N."/>
            <person name="Bertelli C."/>
            <person name="Schilde C."/>
            <person name="Kianianmomeni A."/>
            <person name="Burglin T.R."/>
            <person name="Frech C."/>
            <person name="Turcotte B."/>
            <person name="Kopec K.O."/>
            <person name="Synnott J.M."/>
            <person name="Choo C."/>
            <person name="Paponov I."/>
            <person name="Finkler A."/>
            <person name="Soon Heng Tan C."/>
            <person name="Hutchins A.P."/>
            <person name="Weinmeier T."/>
            <person name="Rattei T."/>
            <person name="Chu J.S."/>
            <person name="Gimenez G."/>
            <person name="Irimia M."/>
            <person name="Rigden D.J."/>
            <person name="Fitzpatrick D.A."/>
            <person name="Lorenzo-Morales J."/>
            <person name="Bateman A."/>
            <person name="Chiu C.H."/>
            <person name="Tang P."/>
            <person name="Hegemann P."/>
            <person name="Fromm H."/>
            <person name="Raoult D."/>
            <person name="Greub G."/>
            <person name="Miranda-Saavedra D."/>
            <person name="Chen N."/>
            <person name="Nash P."/>
            <person name="Ginger M.L."/>
            <person name="Horn M."/>
            <person name="Schaap P."/>
            <person name="Caler L."/>
            <person name="Loftus B."/>
        </authorList>
    </citation>
    <scope>NUCLEOTIDE SEQUENCE [LARGE SCALE GENOMIC DNA]</scope>
    <source>
        <strain evidence="2 3">Neff</strain>
    </source>
</reference>
<keyword evidence="3" id="KW-1185">Reference proteome</keyword>
<evidence type="ECO:0000313" key="3">
    <source>
        <dbReference type="Proteomes" id="UP000011083"/>
    </source>
</evidence>
<dbReference type="InterPro" id="IPR036770">
    <property type="entry name" value="Ankyrin_rpt-contain_sf"/>
</dbReference>
<proteinExistence type="predicted"/>
<protein>
    <recommendedName>
        <fullName evidence="4">Ankyrin repeat-containing protein</fullName>
    </recommendedName>
</protein>
<dbReference type="KEGG" id="acan:ACA1_362960"/>
<accession>L8GGD4</accession>
<dbReference type="VEuPathDB" id="AmoebaDB:ACA1_362960"/>
<gene>
    <name evidence="2" type="ORF">ACA1_362960</name>
</gene>
<dbReference type="SUPFAM" id="SSF48403">
    <property type="entry name" value="Ankyrin repeat"/>
    <property type="match status" value="1"/>
</dbReference>
<dbReference type="AlphaFoldDB" id="L8GGD4"/>
<evidence type="ECO:0000256" key="1">
    <source>
        <dbReference type="SAM" id="MobiDB-lite"/>
    </source>
</evidence>
<dbReference type="RefSeq" id="XP_004333821.1">
    <property type="nucleotide sequence ID" value="XM_004333773.1"/>
</dbReference>
<dbReference type="EMBL" id="KB008147">
    <property type="protein sequence ID" value="ELR11808.1"/>
    <property type="molecule type" value="Genomic_DNA"/>
</dbReference>
<name>L8GGD4_ACACF</name>
<dbReference type="InterPro" id="IPR052050">
    <property type="entry name" value="SecEffector_AnkRepeat"/>
</dbReference>
<organism evidence="2 3">
    <name type="scientific">Acanthamoeba castellanii (strain ATCC 30010 / Neff)</name>
    <dbReference type="NCBI Taxonomy" id="1257118"/>
    <lineage>
        <taxon>Eukaryota</taxon>
        <taxon>Amoebozoa</taxon>
        <taxon>Discosea</taxon>
        <taxon>Longamoebia</taxon>
        <taxon>Centramoebida</taxon>
        <taxon>Acanthamoebidae</taxon>
        <taxon>Acanthamoeba</taxon>
    </lineage>
</organism>
<dbReference type="PANTHER" id="PTHR46586:SF3">
    <property type="entry name" value="ANKYRIN REPEAT-CONTAINING PROTEIN"/>
    <property type="match status" value="1"/>
</dbReference>
<dbReference type="Gene3D" id="1.25.40.20">
    <property type="entry name" value="Ankyrin repeat-containing domain"/>
    <property type="match status" value="1"/>
</dbReference>
<feature type="region of interest" description="Disordered" evidence="1">
    <location>
        <begin position="419"/>
        <end position="476"/>
    </location>
</feature>
<dbReference type="GeneID" id="14912229"/>
<dbReference type="Proteomes" id="UP000011083">
    <property type="component" value="Unassembled WGS sequence"/>
</dbReference>
<feature type="compositionally biased region" description="Low complexity" evidence="1">
    <location>
        <begin position="466"/>
        <end position="476"/>
    </location>
</feature>
<evidence type="ECO:0008006" key="4">
    <source>
        <dbReference type="Google" id="ProtNLM"/>
    </source>
</evidence>